<evidence type="ECO:0000256" key="1">
    <source>
        <dbReference type="SAM" id="MobiDB-lite"/>
    </source>
</evidence>
<feature type="region of interest" description="Disordered" evidence="1">
    <location>
        <begin position="285"/>
        <end position="306"/>
    </location>
</feature>
<organism evidence="3 4">
    <name type="scientific">Linnemannia elongata AG-77</name>
    <dbReference type="NCBI Taxonomy" id="1314771"/>
    <lineage>
        <taxon>Eukaryota</taxon>
        <taxon>Fungi</taxon>
        <taxon>Fungi incertae sedis</taxon>
        <taxon>Mucoromycota</taxon>
        <taxon>Mortierellomycotina</taxon>
        <taxon>Mortierellomycetes</taxon>
        <taxon>Mortierellales</taxon>
        <taxon>Mortierellaceae</taxon>
        <taxon>Linnemannia</taxon>
    </lineage>
</organism>
<evidence type="ECO:0000313" key="3">
    <source>
        <dbReference type="EMBL" id="OAQ36525.1"/>
    </source>
</evidence>
<dbReference type="Proteomes" id="UP000078512">
    <property type="component" value="Unassembled WGS sequence"/>
</dbReference>
<protein>
    <recommendedName>
        <fullName evidence="2">Protein Lines C-terminal domain-containing protein</fullName>
    </recommendedName>
</protein>
<dbReference type="Pfam" id="PF14695">
    <property type="entry name" value="LINES_C"/>
    <property type="match status" value="1"/>
</dbReference>
<feature type="domain" description="Protein Lines C-terminal" evidence="2">
    <location>
        <begin position="608"/>
        <end position="637"/>
    </location>
</feature>
<evidence type="ECO:0000313" key="4">
    <source>
        <dbReference type="Proteomes" id="UP000078512"/>
    </source>
</evidence>
<sequence>MKVANTIAKQLLHPSPPALGRLLEVIHSSEDVIAQLAVISDDQLLNDTQLHLSLLHQPDTMIRMLELKDLYVQFAAYRLAKAILLNRNTYTFAMTSTPESLSQSLKVSRQQVVRTLVQKLISVGDGGNSGTGRAILELFHGLLKDHRYLIRNAEHHGSDCDDGNDDNPSSSSSVDAGMAAISQHVAVTIVQELAISEFWETTVLDRILCFREMQYPALVLFIDLEKARVPVEAVIGVSDEFESSVIACHYNLVHYLDKWMSSNSIGSLPLKKHLELICISMRPSSLPSRNSPGQQHRREGSADRETDMKRPLDILMALSPIVQDVLQAFRDLDPELEEFSSGRTTFILSGNNLAHDYTPAAVSSNMRIKAFTSNPEAVRQLGRVCLTATLLILDTLSSPSTSTVNSNVIGDYYGQIMELTNKYLTPFLEEWVGERTLPLLLTVYGEDDAGVSWFLTTMSRIYRRILDLSRTSSQQQRQHVLDAIHTLLEHHLHPLEALFSFLETIGFDYQTLLDLLLTLDDPHESGGMLAAVMAILRSFTEDYLDQERVLRRWRQEILDDQQVQLCQLEQHAWDSKSDTEGTDDDKIQLQQSQSQPETRLALLDNVHHCLDQLSHQIQRLYKNNLFPYNPRPLLHVLELTKDIIYTVLTDYSVE</sequence>
<feature type="compositionally biased region" description="Polar residues" evidence="1">
    <location>
        <begin position="285"/>
        <end position="294"/>
    </location>
</feature>
<dbReference type="AlphaFoldDB" id="A0A197KG71"/>
<dbReference type="PANTHER" id="PTHR16057:SF1">
    <property type="entry name" value="PROTEIN LINES HOMOLOG 1"/>
    <property type="match status" value="1"/>
</dbReference>
<dbReference type="InterPro" id="IPR029415">
    <property type="entry name" value="Lines_C"/>
</dbReference>
<name>A0A197KG71_9FUNG</name>
<gene>
    <name evidence="3" type="ORF">K457DRAFT_119887</name>
</gene>
<dbReference type="OrthoDB" id="8251209at2759"/>
<evidence type="ECO:0000259" key="2">
    <source>
        <dbReference type="Pfam" id="PF14695"/>
    </source>
</evidence>
<dbReference type="InterPro" id="IPR024875">
    <property type="entry name" value="Protein_Lines"/>
</dbReference>
<dbReference type="PANTHER" id="PTHR16057">
    <property type="entry name" value="WINS1, 2 PROTEIN"/>
    <property type="match status" value="1"/>
</dbReference>
<feature type="compositionally biased region" description="Basic and acidic residues" evidence="1">
    <location>
        <begin position="296"/>
        <end position="306"/>
    </location>
</feature>
<proteinExistence type="predicted"/>
<dbReference type="EMBL" id="KV442011">
    <property type="protein sequence ID" value="OAQ36525.1"/>
    <property type="molecule type" value="Genomic_DNA"/>
</dbReference>
<reference evidence="3 4" key="1">
    <citation type="submission" date="2016-05" db="EMBL/GenBank/DDBJ databases">
        <title>Genome sequencing reveals origins of a unique bacterial endosymbiosis in the earliest lineages of terrestrial Fungi.</title>
        <authorList>
            <consortium name="DOE Joint Genome Institute"/>
            <person name="Uehling J."/>
            <person name="Gryganskyi A."/>
            <person name="Hameed K."/>
            <person name="Tschaplinski T."/>
            <person name="Misztal P."/>
            <person name="Wu S."/>
            <person name="Desiro A."/>
            <person name="Vande Pol N."/>
            <person name="Du Z.-Y."/>
            <person name="Zienkiewicz A."/>
            <person name="Zienkiewicz K."/>
            <person name="Morin E."/>
            <person name="Tisserant E."/>
            <person name="Splivallo R."/>
            <person name="Hainaut M."/>
            <person name="Henrissat B."/>
            <person name="Ohm R."/>
            <person name="Kuo A."/>
            <person name="Yan J."/>
            <person name="Lipzen A."/>
            <person name="Nolan M."/>
            <person name="Labutti K."/>
            <person name="Barry K."/>
            <person name="Goldstein A."/>
            <person name="Labbe J."/>
            <person name="Schadt C."/>
            <person name="Tuskan G."/>
            <person name="Grigoriev I."/>
            <person name="Martin F."/>
            <person name="Vilgalys R."/>
            <person name="Bonito G."/>
        </authorList>
    </citation>
    <scope>NUCLEOTIDE SEQUENCE [LARGE SCALE GENOMIC DNA]</scope>
    <source>
        <strain evidence="3 4">AG-77</strain>
    </source>
</reference>
<keyword evidence="4" id="KW-1185">Reference proteome</keyword>
<accession>A0A197KG71</accession>